<gene>
    <name evidence="3" type="ORF">RHS04_06150</name>
</gene>
<evidence type="ECO:0000259" key="2">
    <source>
        <dbReference type="Pfam" id="PF00561"/>
    </source>
</evidence>
<evidence type="ECO:0000313" key="4">
    <source>
        <dbReference type="Proteomes" id="UP000650582"/>
    </source>
</evidence>
<name>A0A8H7H6W4_9AGAM</name>
<dbReference type="PANTHER" id="PTHR42977">
    <property type="entry name" value="HYDROLASE-RELATED"/>
    <property type="match status" value="1"/>
</dbReference>
<dbReference type="Gene3D" id="3.40.50.1820">
    <property type="entry name" value="alpha/beta hydrolase"/>
    <property type="match status" value="1"/>
</dbReference>
<dbReference type="EMBL" id="JACYCC010000040">
    <property type="protein sequence ID" value="KAF8677672.1"/>
    <property type="molecule type" value="Genomic_DNA"/>
</dbReference>
<dbReference type="InterPro" id="IPR029058">
    <property type="entry name" value="AB_hydrolase_fold"/>
</dbReference>
<organism evidence="3 4">
    <name type="scientific">Rhizoctonia solani</name>
    <dbReference type="NCBI Taxonomy" id="456999"/>
    <lineage>
        <taxon>Eukaryota</taxon>
        <taxon>Fungi</taxon>
        <taxon>Dikarya</taxon>
        <taxon>Basidiomycota</taxon>
        <taxon>Agaricomycotina</taxon>
        <taxon>Agaricomycetes</taxon>
        <taxon>Cantharellales</taxon>
        <taxon>Ceratobasidiaceae</taxon>
        <taxon>Rhizoctonia</taxon>
    </lineage>
</organism>
<protein>
    <submittedName>
        <fullName evidence="3">Alpha beta hydrolase</fullName>
    </submittedName>
</protein>
<reference evidence="3" key="1">
    <citation type="submission" date="2020-09" db="EMBL/GenBank/DDBJ databases">
        <title>Comparative genome analyses of four rice-infecting Rhizoctonia solani isolates reveal extensive enrichment of homogalacturonan modification genes.</title>
        <authorList>
            <person name="Lee D.-Y."/>
            <person name="Jeon J."/>
            <person name="Kim K.-T."/>
            <person name="Cheong K."/>
            <person name="Song H."/>
            <person name="Choi G."/>
            <person name="Ko J."/>
            <person name="Opiyo S.O."/>
            <person name="Zuo S."/>
            <person name="Madhav S."/>
            <person name="Lee Y.-H."/>
            <person name="Wang G.-L."/>
        </authorList>
    </citation>
    <scope>NUCLEOTIDE SEQUENCE</scope>
    <source>
        <strain evidence="3">AG1-IA YN-7</strain>
    </source>
</reference>
<evidence type="ECO:0000256" key="1">
    <source>
        <dbReference type="ARBA" id="ARBA00022801"/>
    </source>
</evidence>
<dbReference type="Proteomes" id="UP000650582">
    <property type="component" value="Unassembled WGS sequence"/>
</dbReference>
<keyword evidence="1 3" id="KW-0378">Hydrolase</keyword>
<dbReference type="PRINTS" id="PR00111">
    <property type="entry name" value="ABHYDROLASE"/>
</dbReference>
<feature type="domain" description="AB hydrolase-1" evidence="2">
    <location>
        <begin position="27"/>
        <end position="325"/>
    </location>
</feature>
<dbReference type="SUPFAM" id="SSF53474">
    <property type="entry name" value="alpha/beta-Hydrolases"/>
    <property type="match status" value="1"/>
</dbReference>
<dbReference type="InterPro" id="IPR000073">
    <property type="entry name" value="AB_hydrolase_1"/>
</dbReference>
<comment type="caution">
    <text evidence="3">The sequence shown here is derived from an EMBL/GenBank/DDBJ whole genome shotgun (WGS) entry which is preliminary data.</text>
</comment>
<accession>A0A8H7H6W4</accession>
<dbReference type="AlphaFoldDB" id="A0A8H7H6W4"/>
<dbReference type="Pfam" id="PF00561">
    <property type="entry name" value="Abhydrolase_1"/>
    <property type="match status" value="1"/>
</dbReference>
<dbReference type="GO" id="GO:0004301">
    <property type="term" value="F:epoxide hydrolase activity"/>
    <property type="evidence" value="ECO:0007669"/>
    <property type="project" value="TreeGrafter"/>
</dbReference>
<proteinExistence type="predicted"/>
<dbReference type="PANTHER" id="PTHR42977:SF3">
    <property type="entry name" value="AB HYDROLASE-1 DOMAIN-CONTAINING PROTEIN"/>
    <property type="match status" value="1"/>
</dbReference>
<dbReference type="InterPro" id="IPR051340">
    <property type="entry name" value="Haloalkane_dehalogenase"/>
</dbReference>
<sequence>MLSIHVHSIVADGMNVFYREAGIAGHPVILLLHGGIASSFQFRALMPLLARDFHVIAPDLPGHGFTSPSQARAKPYQYTFASLAQTLIAFVDALKLTSYALYMFDFGAAVGYRLALAHPERVTAVIAQGGNAYIQGLGKAWEPVKALWGDVKQGGKRHRYTYQKVSRSSSITSSSKRHDLEPELDSYLVPPEHPELTGSAADKLELLRAALLTPSGVHWVYSHGSGAHGNGRPIPPESHMFESSLLLQEPERQDIHLALLADYKSTVELYPLFQRYLREWAPRVLAIWGTRDAFLSVDGAKMYRVDVPDAEIVLLDAGHFLLETHVEEVAVAVTRFVLML</sequence>
<evidence type="ECO:0000313" key="3">
    <source>
        <dbReference type="EMBL" id="KAF8677672.1"/>
    </source>
</evidence>